<dbReference type="InterPro" id="IPR051013">
    <property type="entry name" value="MBL_superfamily_lactonases"/>
</dbReference>
<dbReference type="CDD" id="cd07720">
    <property type="entry name" value="OPHC2-like_MBL-fold"/>
    <property type="match status" value="1"/>
</dbReference>
<protein>
    <submittedName>
        <fullName evidence="6">Glyoxylase-like metal-dependent hydrolase (Beta-lactamase superfamily II)</fullName>
    </submittedName>
</protein>
<dbReference type="Pfam" id="PF00753">
    <property type="entry name" value="Lactamase_B"/>
    <property type="match status" value="1"/>
</dbReference>
<evidence type="ECO:0000313" key="7">
    <source>
        <dbReference type="Proteomes" id="UP000521017"/>
    </source>
</evidence>
<comment type="similarity">
    <text evidence="1">Belongs to the metallo-beta-lactamase superfamily.</text>
</comment>
<dbReference type="SMART" id="SM00849">
    <property type="entry name" value="Lactamase_B"/>
    <property type="match status" value="1"/>
</dbReference>
<sequence>MITDNKNVNRYFPSNFIKHSLGELDMIVISDGEVQYENSCFAPGIPKTILEEILRNYGPITPHFKLPHNILVIRFKEHVIMIDTGNGYKESPHAGRLLDNLALAGIAPKDITNIILTHAHPDHINGLIDDKNSLIFPKAKIHISKKEFEFWQGEADFSKSKNTTESLLSLQKEIQFFFSIVQDQLQFFTGKDLLFECLQPILMPGHTPGHCIFTITSGNEKFTHLADIFHDEIMLFTQPEWGTIFDIDFELAGFSRRKVLEDFARSGQQVFGYHLPWPGFGYICQEKGSFKWDSKI</sequence>
<dbReference type="InterPro" id="IPR036866">
    <property type="entry name" value="RibonucZ/Hydroxyglut_hydro"/>
</dbReference>
<feature type="domain" description="Metallo-beta-lactamase" evidence="5">
    <location>
        <begin position="67"/>
        <end position="274"/>
    </location>
</feature>
<dbReference type="SUPFAM" id="SSF56281">
    <property type="entry name" value="Metallo-hydrolase/oxidoreductase"/>
    <property type="match status" value="1"/>
</dbReference>
<accession>A0A7X0J7E9</accession>
<keyword evidence="4" id="KW-0862">Zinc</keyword>
<dbReference type="PANTHER" id="PTHR42978">
    <property type="entry name" value="QUORUM-QUENCHING LACTONASE YTNP-RELATED-RELATED"/>
    <property type="match status" value="1"/>
</dbReference>
<reference evidence="6 7" key="1">
    <citation type="submission" date="2020-08" db="EMBL/GenBank/DDBJ databases">
        <title>Genomic Encyclopedia of Type Strains, Phase IV (KMG-V): Genome sequencing to study the core and pangenomes of soil and plant-associated prokaryotes.</title>
        <authorList>
            <person name="Whitman W."/>
        </authorList>
    </citation>
    <scope>NUCLEOTIDE SEQUENCE [LARGE SCALE GENOMIC DNA]</scope>
    <source>
        <strain evidence="6 7">M2T3</strain>
    </source>
</reference>
<dbReference type="RefSeq" id="WP_184628303.1">
    <property type="nucleotide sequence ID" value="NZ_JACHCC010000012.1"/>
</dbReference>
<dbReference type="InterPro" id="IPR001279">
    <property type="entry name" value="Metallo-B-lactamas"/>
</dbReference>
<proteinExistence type="inferred from homology"/>
<dbReference type="PANTHER" id="PTHR42978:SF6">
    <property type="entry name" value="QUORUM-QUENCHING LACTONASE YTNP-RELATED"/>
    <property type="match status" value="1"/>
</dbReference>
<comment type="caution">
    <text evidence="6">The sequence shown here is derived from an EMBL/GenBank/DDBJ whole genome shotgun (WGS) entry which is preliminary data.</text>
</comment>
<dbReference type="GO" id="GO:0016787">
    <property type="term" value="F:hydrolase activity"/>
    <property type="evidence" value="ECO:0007669"/>
    <property type="project" value="UniProtKB-KW"/>
</dbReference>
<dbReference type="AlphaFoldDB" id="A0A7X0J7E9"/>
<organism evidence="6 7">
    <name type="scientific">Pedobacter cryoconitis</name>
    <dbReference type="NCBI Taxonomy" id="188932"/>
    <lineage>
        <taxon>Bacteria</taxon>
        <taxon>Pseudomonadati</taxon>
        <taxon>Bacteroidota</taxon>
        <taxon>Sphingobacteriia</taxon>
        <taxon>Sphingobacteriales</taxon>
        <taxon>Sphingobacteriaceae</taxon>
        <taxon>Pedobacter</taxon>
    </lineage>
</organism>
<name>A0A7X0J7E9_9SPHI</name>
<evidence type="ECO:0000256" key="1">
    <source>
        <dbReference type="ARBA" id="ARBA00007749"/>
    </source>
</evidence>
<dbReference type="EMBL" id="JACHCC010000012">
    <property type="protein sequence ID" value="MBB6502029.1"/>
    <property type="molecule type" value="Genomic_DNA"/>
</dbReference>
<evidence type="ECO:0000259" key="5">
    <source>
        <dbReference type="SMART" id="SM00849"/>
    </source>
</evidence>
<evidence type="ECO:0000256" key="3">
    <source>
        <dbReference type="ARBA" id="ARBA00022801"/>
    </source>
</evidence>
<dbReference type="Proteomes" id="UP000521017">
    <property type="component" value="Unassembled WGS sequence"/>
</dbReference>
<evidence type="ECO:0000256" key="2">
    <source>
        <dbReference type="ARBA" id="ARBA00022723"/>
    </source>
</evidence>
<dbReference type="Gene3D" id="3.60.15.10">
    <property type="entry name" value="Ribonuclease Z/Hydroxyacylglutathione hydrolase-like"/>
    <property type="match status" value="1"/>
</dbReference>
<dbReference type="GO" id="GO:0046872">
    <property type="term" value="F:metal ion binding"/>
    <property type="evidence" value="ECO:0007669"/>
    <property type="project" value="UniProtKB-KW"/>
</dbReference>
<gene>
    <name evidence="6" type="ORF">HDF25_004206</name>
</gene>
<evidence type="ECO:0000313" key="6">
    <source>
        <dbReference type="EMBL" id="MBB6502029.1"/>
    </source>
</evidence>
<keyword evidence="3 6" id="KW-0378">Hydrolase</keyword>
<keyword evidence="2" id="KW-0479">Metal-binding</keyword>
<evidence type="ECO:0000256" key="4">
    <source>
        <dbReference type="ARBA" id="ARBA00022833"/>
    </source>
</evidence>